<dbReference type="AlphaFoldDB" id="A0A9D1CM10"/>
<organism evidence="2 3">
    <name type="scientific">Candidatus Faecousia excrementigallinarum</name>
    <dbReference type="NCBI Taxonomy" id="2840806"/>
    <lineage>
        <taxon>Bacteria</taxon>
        <taxon>Bacillati</taxon>
        <taxon>Bacillota</taxon>
        <taxon>Clostridia</taxon>
        <taxon>Eubacteriales</taxon>
        <taxon>Oscillospiraceae</taxon>
        <taxon>Faecousia</taxon>
    </lineage>
</organism>
<feature type="transmembrane region" description="Helical" evidence="1">
    <location>
        <begin position="6"/>
        <end position="23"/>
    </location>
</feature>
<proteinExistence type="predicted"/>
<dbReference type="Proteomes" id="UP000886796">
    <property type="component" value="Unassembled WGS sequence"/>
</dbReference>
<reference evidence="2" key="1">
    <citation type="submission" date="2020-10" db="EMBL/GenBank/DDBJ databases">
        <authorList>
            <person name="Gilroy R."/>
        </authorList>
    </citation>
    <scope>NUCLEOTIDE SEQUENCE</scope>
    <source>
        <strain evidence="2">13361</strain>
    </source>
</reference>
<gene>
    <name evidence="2" type="ORF">IAB74_07245</name>
</gene>
<keyword evidence="1" id="KW-0812">Transmembrane</keyword>
<evidence type="ECO:0000256" key="1">
    <source>
        <dbReference type="SAM" id="Phobius"/>
    </source>
</evidence>
<evidence type="ECO:0000313" key="3">
    <source>
        <dbReference type="Proteomes" id="UP000886796"/>
    </source>
</evidence>
<reference evidence="2" key="2">
    <citation type="journal article" date="2021" name="PeerJ">
        <title>Extensive microbial diversity within the chicken gut microbiome revealed by metagenomics and culture.</title>
        <authorList>
            <person name="Gilroy R."/>
            <person name="Ravi A."/>
            <person name="Getino M."/>
            <person name="Pursley I."/>
            <person name="Horton D.L."/>
            <person name="Alikhan N.F."/>
            <person name="Baker D."/>
            <person name="Gharbi K."/>
            <person name="Hall N."/>
            <person name="Watson M."/>
            <person name="Adriaenssens E.M."/>
            <person name="Foster-Nyarko E."/>
            <person name="Jarju S."/>
            <person name="Secka A."/>
            <person name="Antonio M."/>
            <person name="Oren A."/>
            <person name="Chaudhuri R.R."/>
            <person name="La Ragione R."/>
            <person name="Hildebrand F."/>
            <person name="Pallen M.J."/>
        </authorList>
    </citation>
    <scope>NUCLEOTIDE SEQUENCE</scope>
    <source>
        <strain evidence="2">13361</strain>
    </source>
</reference>
<evidence type="ECO:0000313" key="2">
    <source>
        <dbReference type="EMBL" id="HIQ68286.1"/>
    </source>
</evidence>
<dbReference type="EMBL" id="DVFK01000101">
    <property type="protein sequence ID" value="HIQ68286.1"/>
    <property type="molecule type" value="Genomic_DNA"/>
</dbReference>
<keyword evidence="1" id="KW-1133">Transmembrane helix</keyword>
<accession>A0A9D1CM10</accession>
<name>A0A9D1CM10_9FIRM</name>
<sequence>MRKFLPVFVFLLLYVLCLFGLYLKNQYKPQLSWQEQIAAATCAKFESSEPGSRELLLYQAETKPLADFVYGLDLVECDIPVSDWQYRVTYNCNEICTNCQEIVVLVGDGSLSIDGVLCTSKPELPFEKVLEYFRDKYAYYCQNQ</sequence>
<keyword evidence="1" id="KW-0472">Membrane</keyword>
<protein>
    <submittedName>
        <fullName evidence="2">Uncharacterized protein</fullName>
    </submittedName>
</protein>
<comment type="caution">
    <text evidence="2">The sequence shown here is derived from an EMBL/GenBank/DDBJ whole genome shotgun (WGS) entry which is preliminary data.</text>
</comment>